<dbReference type="AlphaFoldDB" id="A0A6N8S5U4"/>
<dbReference type="RefSeq" id="WP_160857014.1">
    <property type="nucleotide sequence ID" value="NZ_WUMK01000001.1"/>
</dbReference>
<reference evidence="1 2" key="1">
    <citation type="submission" date="2019-12" db="EMBL/GenBank/DDBJ databases">
        <title>Shinella kummerowiae sp. nov., a symbiotic bacterium isolated from root nodules of the herbal legume Kummerowia stipulacea.</title>
        <authorList>
            <person name="Gao J."/>
        </authorList>
    </citation>
    <scope>NUCLEOTIDE SEQUENCE [LARGE SCALE GENOMIC DNA]</scope>
    <source>
        <strain evidence="1 2">CCBAU 25048</strain>
    </source>
</reference>
<dbReference type="Proteomes" id="UP000435802">
    <property type="component" value="Unassembled WGS sequence"/>
</dbReference>
<name>A0A6N8S5U4_9HYPH</name>
<evidence type="ECO:0000313" key="1">
    <source>
        <dbReference type="EMBL" id="MXN44031.1"/>
    </source>
</evidence>
<protein>
    <submittedName>
        <fullName evidence="1">Uncharacterized protein</fullName>
    </submittedName>
</protein>
<comment type="caution">
    <text evidence="1">The sequence shown here is derived from an EMBL/GenBank/DDBJ whole genome shotgun (WGS) entry which is preliminary data.</text>
</comment>
<accession>A0A6N8S5U4</accession>
<organism evidence="1 2">
    <name type="scientific">Shinella kummerowiae</name>
    <dbReference type="NCBI Taxonomy" id="417745"/>
    <lineage>
        <taxon>Bacteria</taxon>
        <taxon>Pseudomonadati</taxon>
        <taxon>Pseudomonadota</taxon>
        <taxon>Alphaproteobacteria</taxon>
        <taxon>Hyphomicrobiales</taxon>
        <taxon>Rhizobiaceae</taxon>
        <taxon>Shinella</taxon>
    </lineage>
</organism>
<gene>
    <name evidence="1" type="ORF">GR138_02450</name>
</gene>
<sequence length="67" mass="7328">MKTVNTPENSRRQDKPALIGMSIKEDQKAGLFRGNTVARHTPPVRMAAAHGGCFALDALKRVVALRQ</sequence>
<keyword evidence="2" id="KW-1185">Reference proteome</keyword>
<proteinExistence type="predicted"/>
<evidence type="ECO:0000313" key="2">
    <source>
        <dbReference type="Proteomes" id="UP000435802"/>
    </source>
</evidence>
<dbReference type="EMBL" id="WUMK01000001">
    <property type="protein sequence ID" value="MXN44031.1"/>
    <property type="molecule type" value="Genomic_DNA"/>
</dbReference>